<dbReference type="Proteomes" id="UP001241656">
    <property type="component" value="Chromosome"/>
</dbReference>
<feature type="domain" description="Glycosyltransferase 2-like" evidence="1">
    <location>
        <begin position="8"/>
        <end position="174"/>
    </location>
</feature>
<evidence type="ECO:0000313" key="2">
    <source>
        <dbReference type="EMBL" id="WHF51235.1"/>
    </source>
</evidence>
<accession>A0ABY8RB94</accession>
<dbReference type="RefSeq" id="WP_282904598.1">
    <property type="nucleotide sequence ID" value="NZ_CP124855.1"/>
</dbReference>
<dbReference type="PANTHER" id="PTHR22916">
    <property type="entry name" value="GLYCOSYLTRANSFERASE"/>
    <property type="match status" value="1"/>
</dbReference>
<dbReference type="InterPro" id="IPR001173">
    <property type="entry name" value="Glyco_trans_2-like"/>
</dbReference>
<dbReference type="EC" id="2.4.-.-" evidence="2"/>
<dbReference type="Pfam" id="PF00535">
    <property type="entry name" value="Glycos_transf_2"/>
    <property type="match status" value="1"/>
</dbReference>
<keyword evidence="3" id="KW-1185">Reference proteome</keyword>
<dbReference type="Gene3D" id="3.90.550.10">
    <property type="entry name" value="Spore Coat Polysaccharide Biosynthesis Protein SpsA, Chain A"/>
    <property type="match status" value="1"/>
</dbReference>
<dbReference type="CDD" id="cd00761">
    <property type="entry name" value="Glyco_tranf_GTA_type"/>
    <property type="match status" value="1"/>
</dbReference>
<organism evidence="2 3">
    <name type="scientific">Chryseobacterium gotjawalense</name>
    <dbReference type="NCBI Taxonomy" id="3042315"/>
    <lineage>
        <taxon>Bacteria</taxon>
        <taxon>Pseudomonadati</taxon>
        <taxon>Bacteroidota</taxon>
        <taxon>Flavobacteriia</taxon>
        <taxon>Flavobacteriales</taxon>
        <taxon>Weeksellaceae</taxon>
        <taxon>Chryseobacterium group</taxon>
        <taxon>Chryseobacterium</taxon>
    </lineage>
</organism>
<evidence type="ECO:0000313" key="3">
    <source>
        <dbReference type="Proteomes" id="UP001241656"/>
    </source>
</evidence>
<proteinExistence type="predicted"/>
<reference evidence="2 3" key="1">
    <citation type="submission" date="2023-05" db="EMBL/GenBank/DDBJ databases">
        <title>Genomic insight into Chryseobacterium sp. wdc7 isolated forest soil (Gotjawal).</title>
        <authorList>
            <person name="Park S.-J."/>
        </authorList>
    </citation>
    <scope>NUCLEOTIDE SEQUENCE [LARGE SCALE GENOMIC DNA]</scope>
    <source>
        <strain evidence="3">wdc7</strain>
    </source>
</reference>
<dbReference type="GO" id="GO:0016757">
    <property type="term" value="F:glycosyltransferase activity"/>
    <property type="evidence" value="ECO:0007669"/>
    <property type="project" value="UniProtKB-KW"/>
</dbReference>
<name>A0ABY8RB94_9FLAO</name>
<keyword evidence="2" id="KW-0808">Transferase</keyword>
<gene>
    <name evidence="2" type="ORF">QGN23_12460</name>
</gene>
<evidence type="ECO:0000259" key="1">
    <source>
        <dbReference type="Pfam" id="PF00535"/>
    </source>
</evidence>
<dbReference type="EMBL" id="CP124855">
    <property type="protein sequence ID" value="WHF51235.1"/>
    <property type="molecule type" value="Genomic_DNA"/>
</dbReference>
<dbReference type="SUPFAM" id="SSF53448">
    <property type="entry name" value="Nucleotide-diphospho-sugar transferases"/>
    <property type="match status" value="1"/>
</dbReference>
<dbReference type="InterPro" id="IPR029044">
    <property type="entry name" value="Nucleotide-diphossugar_trans"/>
</dbReference>
<keyword evidence="2" id="KW-0328">Glycosyltransferase</keyword>
<dbReference type="PANTHER" id="PTHR22916:SF3">
    <property type="entry name" value="UDP-GLCNAC:BETAGAL BETA-1,3-N-ACETYLGLUCOSAMINYLTRANSFERASE-LIKE PROTEIN 1"/>
    <property type="match status" value="1"/>
</dbReference>
<sequence>MINKPLVSIVVPCYNVEKYVEACISSVILQDYENWECILINDGSKDNTLDLIKSFESRENRIRVFTQENFGLSATRNKGIENANGEFLFFLDSDDILSNDAISTLVSSFQNNDIVTGITTSAAFSNNNNNMTRLSQLLHPKEGTITFENSHFEVLVRTMEIGLTPVAQNRLYRKDFIDQHQLRFKSGILHEDELWFFETMLLAENVKFINKETYFYRIDNQDSITKNVGDRNLESYIQVMEEIIKKYSQHEQFNIIAKWYSVYIKKIFLDFAVRERSKLSGQIISRLESALKDCYIPLAKENLLSKNNDLYYKTINKLSLKPFSIIEKHFFRNPVNSLRKIVNVFKVSYFLK</sequence>
<protein>
    <submittedName>
        <fullName evidence="2">Glycosyltransferase</fullName>
        <ecNumber evidence="2">2.4.-.-</ecNumber>
    </submittedName>
</protein>